<dbReference type="EMBL" id="DQUG01000196">
    <property type="protein sequence ID" value="HIP75451.1"/>
    <property type="molecule type" value="Genomic_DNA"/>
</dbReference>
<feature type="non-terminal residue" evidence="2">
    <location>
        <position position="93"/>
    </location>
</feature>
<gene>
    <name evidence="2" type="ORF">EYH13_04870</name>
</gene>
<dbReference type="PANTHER" id="PTHR43202">
    <property type="entry name" value="NICOTINATE-NUCLEOTIDE PYROPHOSPHORYLASE"/>
    <property type="match status" value="1"/>
</dbReference>
<dbReference type="Pfam" id="PF02749">
    <property type="entry name" value="QRPTase_N"/>
    <property type="match status" value="1"/>
</dbReference>
<dbReference type="InterPro" id="IPR022412">
    <property type="entry name" value="Quinolinate_PRibosylTrfase_N"/>
</dbReference>
<proteinExistence type="predicted"/>
<keyword evidence="2" id="KW-0808">Transferase</keyword>
<dbReference type="Proteomes" id="UP000649326">
    <property type="component" value="Unassembled WGS sequence"/>
</dbReference>
<evidence type="ECO:0000313" key="3">
    <source>
        <dbReference type="Proteomes" id="UP000649326"/>
    </source>
</evidence>
<dbReference type="InterPro" id="IPR053190">
    <property type="entry name" value="NAPRTase-like"/>
</dbReference>
<feature type="domain" description="Quinolinate phosphoribosyl transferase N-terminal" evidence="1">
    <location>
        <begin position="19"/>
        <end position="93"/>
    </location>
</feature>
<name>A0A832ZAS6_9EURY</name>
<accession>A0A832ZAS6</accession>
<evidence type="ECO:0000259" key="1">
    <source>
        <dbReference type="Pfam" id="PF02749"/>
    </source>
</evidence>
<dbReference type="Gene3D" id="3.90.1170.20">
    <property type="entry name" value="Quinolinate phosphoribosyl transferase, N-terminal domain"/>
    <property type="match status" value="1"/>
</dbReference>
<keyword evidence="2" id="KW-0328">Glycosyltransferase</keyword>
<dbReference type="PANTHER" id="PTHR43202:SF1">
    <property type="entry name" value="NICOTINATE PHOSPHORIBOSYLTRANSFERASE"/>
    <property type="match status" value="1"/>
</dbReference>
<dbReference type="SUPFAM" id="SSF54675">
    <property type="entry name" value="Nicotinate/Quinolinate PRTase N-terminal domain-like"/>
    <property type="match status" value="1"/>
</dbReference>
<keyword evidence="2" id="KW-0436">Ligase</keyword>
<organism evidence="2 3">
    <name type="scientific">Thermococcus paralvinellae</name>
    <dbReference type="NCBI Taxonomy" id="582419"/>
    <lineage>
        <taxon>Archaea</taxon>
        <taxon>Methanobacteriati</taxon>
        <taxon>Methanobacteriota</taxon>
        <taxon>Thermococci</taxon>
        <taxon>Thermococcales</taxon>
        <taxon>Thermococcaceae</taxon>
        <taxon>Thermococcus</taxon>
    </lineage>
</organism>
<dbReference type="AlphaFoldDB" id="A0A832ZAS6"/>
<reference evidence="2" key="1">
    <citation type="journal article" date="2020" name="ISME J.">
        <title>Gammaproteobacteria mediating utilization of methyl-, sulfur- and petroleum organic compounds in deep ocean hydrothermal plumes.</title>
        <authorList>
            <person name="Zhou Z."/>
            <person name="Liu Y."/>
            <person name="Pan J."/>
            <person name="Cron B.R."/>
            <person name="Toner B.M."/>
            <person name="Anantharaman K."/>
            <person name="Breier J.A."/>
            <person name="Dick G.J."/>
            <person name="Li M."/>
        </authorList>
    </citation>
    <scope>NUCLEOTIDE SEQUENCE</scope>
    <source>
        <strain evidence="2">SZUA-1451</strain>
    </source>
</reference>
<sequence length="93" mass="10421">MRGFYIAHEDDIKAGKTTDVYFIRTKKILEAKGIHKKVLADVSTTSLPKGWKWGILAGVEEVAKLLEGMPVNVYSMPEGTIFHPYEPVMQIEG</sequence>
<comment type="caution">
    <text evidence="2">The sequence shown here is derived from an EMBL/GenBank/DDBJ whole genome shotgun (WGS) entry which is preliminary data.</text>
</comment>
<protein>
    <submittedName>
        <fullName evidence="2">Nicotinate phosphoribosyltransferase</fullName>
        <ecNumber evidence="2">6.3.4.21</ecNumber>
    </submittedName>
</protein>
<dbReference type="InterPro" id="IPR037128">
    <property type="entry name" value="Quinolinate_PRibosylTase_N_sf"/>
</dbReference>
<dbReference type="GO" id="GO:0016763">
    <property type="term" value="F:pentosyltransferase activity"/>
    <property type="evidence" value="ECO:0007669"/>
    <property type="project" value="InterPro"/>
</dbReference>
<dbReference type="GO" id="GO:0004516">
    <property type="term" value="F:nicotinate phosphoribosyltransferase activity"/>
    <property type="evidence" value="ECO:0007669"/>
    <property type="project" value="UniProtKB-EC"/>
</dbReference>
<evidence type="ECO:0000313" key="2">
    <source>
        <dbReference type="EMBL" id="HIP75451.1"/>
    </source>
</evidence>
<dbReference type="EC" id="6.3.4.21" evidence="2"/>